<feature type="compositionally biased region" description="Basic and acidic residues" evidence="3">
    <location>
        <begin position="496"/>
        <end position="506"/>
    </location>
</feature>
<feature type="region of interest" description="Disordered" evidence="3">
    <location>
        <begin position="276"/>
        <end position="317"/>
    </location>
</feature>
<keyword evidence="6" id="KW-1185">Reference proteome</keyword>
<dbReference type="Pfam" id="PF04825">
    <property type="entry name" value="Rad21_Rec8_N"/>
    <property type="match status" value="1"/>
</dbReference>
<evidence type="ECO:0000256" key="1">
    <source>
        <dbReference type="ARBA" id="ARBA00004123"/>
    </source>
</evidence>
<evidence type="ECO:0000259" key="4">
    <source>
        <dbReference type="Pfam" id="PF04825"/>
    </source>
</evidence>
<feature type="compositionally biased region" description="Polar residues" evidence="3">
    <location>
        <begin position="477"/>
        <end position="492"/>
    </location>
</feature>
<dbReference type="GO" id="GO:0005634">
    <property type="term" value="C:nucleus"/>
    <property type="evidence" value="ECO:0007669"/>
    <property type="project" value="UniProtKB-SubCell"/>
</dbReference>
<dbReference type="CDD" id="cd21789">
    <property type="entry name" value="Rad21_Rec8_M_SpRec8p-like"/>
    <property type="match status" value="1"/>
</dbReference>
<accession>A0AAN9U285</accession>
<evidence type="ECO:0000256" key="3">
    <source>
        <dbReference type="SAM" id="MobiDB-lite"/>
    </source>
</evidence>
<reference evidence="5 6" key="1">
    <citation type="journal article" date="2023" name="PLoS ONE">
        <title>Cytospora paraplurivora sp. nov. isolated from orchards with fruit tree decline syndrome in Ontario, Canada.</title>
        <authorList>
            <person name="Ilyukhin E."/>
            <person name="Nguyen H.D.T."/>
            <person name="Castle A.J."/>
            <person name="Ellouze W."/>
        </authorList>
    </citation>
    <scope>NUCLEOTIDE SEQUENCE [LARGE SCALE GENOMIC DNA]</scope>
    <source>
        <strain evidence="5 6">FDS-564</strain>
    </source>
</reference>
<gene>
    <name evidence="5" type="primary">rec8</name>
    <name evidence="5" type="ORF">SLS53_007801</name>
</gene>
<dbReference type="InterPro" id="IPR039781">
    <property type="entry name" value="Rad21/Rec8-like"/>
</dbReference>
<dbReference type="GO" id="GO:0030892">
    <property type="term" value="C:mitotic cohesin complex"/>
    <property type="evidence" value="ECO:0007669"/>
    <property type="project" value="TreeGrafter"/>
</dbReference>
<comment type="subcellular location">
    <subcellularLocation>
        <location evidence="1">Nucleus</location>
    </subcellularLocation>
</comment>
<protein>
    <submittedName>
        <fullName evidence="5">R8 protein</fullName>
    </submittedName>
</protein>
<feature type="region of interest" description="Disordered" evidence="3">
    <location>
        <begin position="410"/>
        <end position="543"/>
    </location>
</feature>
<dbReference type="GO" id="GO:0007064">
    <property type="term" value="P:mitotic sister chromatid cohesion"/>
    <property type="evidence" value="ECO:0007669"/>
    <property type="project" value="TreeGrafter"/>
</dbReference>
<dbReference type="GO" id="GO:0003682">
    <property type="term" value="F:chromatin binding"/>
    <property type="evidence" value="ECO:0007669"/>
    <property type="project" value="TreeGrafter"/>
</dbReference>
<dbReference type="AlphaFoldDB" id="A0AAN9U285"/>
<evidence type="ECO:0000256" key="2">
    <source>
        <dbReference type="ARBA" id="ARBA00023242"/>
    </source>
</evidence>
<dbReference type="EMBL" id="JAJSPL020000042">
    <property type="protein sequence ID" value="KAK7734697.1"/>
    <property type="molecule type" value="Genomic_DNA"/>
</dbReference>
<evidence type="ECO:0000313" key="5">
    <source>
        <dbReference type="EMBL" id="KAK7734697.1"/>
    </source>
</evidence>
<feature type="region of interest" description="Disordered" evidence="3">
    <location>
        <begin position="225"/>
        <end position="254"/>
    </location>
</feature>
<dbReference type="Proteomes" id="UP001320245">
    <property type="component" value="Unassembled WGS sequence"/>
</dbReference>
<name>A0AAN9U285_9PEZI</name>
<sequence length="679" mass="74557">MASPQYDVDRIVRNRLVANNRKINRKAIEGVNVPRACTTIEKPPGAPIALRLQGNLLYGVSGVYLKKHTYLLDDAEKMWSAMRTFYRSNQLSASNEIDKNAGKAKRTQLILVDDPNFVLDFNLPSLDFDDKGELRLPGWGLSQQSKLFSQLSPFESGKSPASPAGAPLINLDIRHSSSQGSLGIEPPFGKGNMNQNAGDMMMGFGEEEVLPFADFGLTIDADGNLVEQPEPELPPHPPSVEKEAGSGLHLPGDEGLAMTASEELQVIFGDEEQHLPKTAPLQPTPQPDGQGSVPLPSEELPSSESAVHEPRLRKKRDIERIAPDSAIHVGREEFKSWTENYVARTEESRNTSRQVTAAQARKNAYNLSFGMGLMGIGILNQIPGLDHPLAQLFAGDELKVMVFGDPEVSQVEVSQAHRRRSASDAFGGEEENEERRVRARPNEDPEKEHQLDHQDEQPPEVGREHPGSAMSDHRRSSNAPWNRPSSVVPSSTHSRKATEGGRHRVESSPLVGRSGNLPADPKFSDGNMPAFGSDGFGPLPDDDQGLSFVSDLGAATGAPTQEANTSQVMHDALDREGRNFLGFVERVAADRGDDDEIEENRRWVTFDGLFEPQDRTKLVVAQAFLHVLTLATKGQIMVEQDGSKEKIPFGEIHVGVTVPFEEHYESAPEQMEGVEETEH</sequence>
<dbReference type="PANTHER" id="PTHR12585:SF70">
    <property type="entry name" value="RAD21_REC8 N TERMINAL DOMAIN PROTEIN (AFU_ORTHOLOGUE AFUA_6G02900)"/>
    <property type="match status" value="1"/>
</dbReference>
<keyword evidence="2" id="KW-0539">Nucleus</keyword>
<comment type="caution">
    <text evidence="5">The sequence shown here is derived from an EMBL/GenBank/DDBJ whole genome shotgun (WGS) entry which is preliminary data.</text>
</comment>
<feature type="compositionally biased region" description="Basic and acidic residues" evidence="3">
    <location>
        <begin position="306"/>
        <end position="317"/>
    </location>
</feature>
<dbReference type="InterPro" id="IPR006910">
    <property type="entry name" value="Rad21_Rec8_N"/>
</dbReference>
<feature type="compositionally biased region" description="Basic and acidic residues" evidence="3">
    <location>
        <begin position="433"/>
        <end position="475"/>
    </location>
</feature>
<evidence type="ECO:0000313" key="6">
    <source>
        <dbReference type="Proteomes" id="UP001320245"/>
    </source>
</evidence>
<dbReference type="PANTHER" id="PTHR12585">
    <property type="entry name" value="SCC1 / RAD21 FAMILY MEMBER"/>
    <property type="match status" value="1"/>
</dbReference>
<feature type="domain" description="Rad21/Rec8-like protein N-terminal" evidence="4">
    <location>
        <begin position="20"/>
        <end position="105"/>
    </location>
</feature>
<organism evidence="5 6">
    <name type="scientific">Cytospora paraplurivora</name>
    <dbReference type="NCBI Taxonomy" id="2898453"/>
    <lineage>
        <taxon>Eukaryota</taxon>
        <taxon>Fungi</taxon>
        <taxon>Dikarya</taxon>
        <taxon>Ascomycota</taxon>
        <taxon>Pezizomycotina</taxon>
        <taxon>Sordariomycetes</taxon>
        <taxon>Sordariomycetidae</taxon>
        <taxon>Diaporthales</taxon>
        <taxon>Cytosporaceae</taxon>
        <taxon>Cytospora</taxon>
    </lineage>
</organism>
<proteinExistence type="predicted"/>
<feature type="compositionally biased region" description="Low complexity" evidence="3">
    <location>
        <begin position="294"/>
        <end position="305"/>
    </location>
</feature>